<dbReference type="InterPro" id="IPR001849">
    <property type="entry name" value="PH_domain"/>
</dbReference>
<dbReference type="GO" id="GO:0005737">
    <property type="term" value="C:cytoplasm"/>
    <property type="evidence" value="ECO:0007669"/>
    <property type="project" value="TreeGrafter"/>
</dbReference>
<accession>A0A6F9DGW8</accession>
<feature type="region of interest" description="Disordered" evidence="2">
    <location>
        <begin position="591"/>
        <end position="697"/>
    </location>
</feature>
<evidence type="ECO:0000256" key="2">
    <source>
        <dbReference type="SAM" id="MobiDB-lite"/>
    </source>
</evidence>
<proteinExistence type="evidence at transcript level"/>
<feature type="compositionally biased region" description="Polar residues" evidence="2">
    <location>
        <begin position="740"/>
        <end position="765"/>
    </location>
</feature>
<feature type="compositionally biased region" description="Basic and acidic residues" evidence="2">
    <location>
        <begin position="992"/>
        <end position="1003"/>
    </location>
</feature>
<feature type="compositionally biased region" description="Low complexity" evidence="2">
    <location>
        <begin position="544"/>
        <end position="554"/>
    </location>
</feature>
<dbReference type="AlphaFoldDB" id="A0A6F9DGW8"/>
<dbReference type="PANTHER" id="PTHR45960">
    <property type="entry name" value="GRB2-ASSOCIATED-BINDING PROTEIN"/>
    <property type="match status" value="1"/>
</dbReference>
<evidence type="ECO:0000259" key="3">
    <source>
        <dbReference type="PROSITE" id="PS50003"/>
    </source>
</evidence>
<feature type="region of interest" description="Disordered" evidence="2">
    <location>
        <begin position="187"/>
        <end position="231"/>
    </location>
</feature>
<comment type="similarity">
    <text evidence="1">Belongs to the GAB family.</text>
</comment>
<name>A0A6F9DGW8_9ASCI</name>
<feature type="compositionally biased region" description="Low complexity" evidence="2">
    <location>
        <begin position="944"/>
        <end position="958"/>
    </location>
</feature>
<feature type="region of interest" description="Disordered" evidence="2">
    <location>
        <begin position="884"/>
        <end position="1021"/>
    </location>
</feature>
<feature type="compositionally biased region" description="Low complexity" evidence="2">
    <location>
        <begin position="209"/>
        <end position="218"/>
    </location>
</feature>
<dbReference type="EMBL" id="LR786341">
    <property type="protein sequence ID" value="CAB3260299.1"/>
    <property type="molecule type" value="mRNA"/>
</dbReference>
<dbReference type="Pfam" id="PF00169">
    <property type="entry name" value="PH"/>
    <property type="match status" value="1"/>
</dbReference>
<feature type="compositionally biased region" description="Polar residues" evidence="2">
    <location>
        <begin position="613"/>
        <end position="634"/>
    </location>
</feature>
<protein>
    <submittedName>
        <fullName evidence="4">Uncharacterized protein LOC100175067</fullName>
    </submittedName>
</protein>
<dbReference type="InterPro" id="IPR046355">
    <property type="entry name" value="Gab1-4-like"/>
</dbReference>
<dbReference type="Gene3D" id="2.30.29.30">
    <property type="entry name" value="Pleckstrin-homology domain (PH domain)/Phosphotyrosine-binding domain (PTB)"/>
    <property type="match status" value="1"/>
</dbReference>
<dbReference type="PANTHER" id="PTHR45960:SF2">
    <property type="entry name" value="PROTEIN DAUGHTER OF SEVENLESS"/>
    <property type="match status" value="1"/>
</dbReference>
<feature type="region of interest" description="Disordered" evidence="2">
    <location>
        <begin position="1086"/>
        <end position="1156"/>
    </location>
</feature>
<feature type="region of interest" description="Disordered" evidence="2">
    <location>
        <begin position="736"/>
        <end position="853"/>
    </location>
</feature>
<organism evidence="4">
    <name type="scientific">Phallusia mammillata</name>
    <dbReference type="NCBI Taxonomy" id="59560"/>
    <lineage>
        <taxon>Eukaryota</taxon>
        <taxon>Metazoa</taxon>
        <taxon>Chordata</taxon>
        <taxon>Tunicata</taxon>
        <taxon>Ascidiacea</taxon>
        <taxon>Phlebobranchia</taxon>
        <taxon>Ascidiidae</taxon>
        <taxon>Phallusia</taxon>
    </lineage>
</organism>
<feature type="compositionally biased region" description="Basic and acidic residues" evidence="2">
    <location>
        <begin position="840"/>
        <end position="851"/>
    </location>
</feature>
<feature type="region of interest" description="Disordered" evidence="2">
    <location>
        <begin position="1034"/>
        <end position="1069"/>
    </location>
</feature>
<dbReference type="GO" id="GO:0035591">
    <property type="term" value="F:signaling adaptor activity"/>
    <property type="evidence" value="ECO:0007669"/>
    <property type="project" value="TreeGrafter"/>
</dbReference>
<feature type="region of interest" description="Disordered" evidence="2">
    <location>
        <begin position="1169"/>
        <end position="1193"/>
    </location>
</feature>
<feature type="compositionally biased region" description="Polar residues" evidence="2">
    <location>
        <begin position="888"/>
        <end position="901"/>
    </location>
</feature>
<feature type="region of interest" description="Disordered" evidence="2">
    <location>
        <begin position="323"/>
        <end position="367"/>
    </location>
</feature>
<feature type="compositionally biased region" description="Basic and acidic residues" evidence="2">
    <location>
        <begin position="1034"/>
        <end position="1043"/>
    </location>
</feature>
<sequence>MSNSGVMLSGWLRKSPPERKLRRNAWKKRWFVLRSGRLSGDPNVLEYFRHQGSKKPIRAISLNECSQIDANVPVKYEKKDPTHQYVFDIVTKSRTYYLVADTSLEMASWVRYLCDLCGFNHDSPENQADLGSQQQTFKAVQPITGRNYPPNMNEALLSNEEGVPLGSEVPIPLPRPQNTITRRSVPIQSEPTDANGNIPDHEKNLVDGSTSTSSSASARVSIAGTPDNARKTLGEKNGYSFAIDPSLQVSSSEYVLLADCNTAPVSEDPPDDPSLLHAKFCERRTSTDSVFTHDGATSDCASDVLLDQPASSHAHLRYISANTKKQRLDSMPDVPPPQPPNKASNRPMISRVDEMGYSYPPDDDDDVEDIREARKRSVPASYGLSPIDDSEIKRVPLNIQQEYRVDEMGNPLPDGARSGSFLSTTRNSSAATGTEYINTADASSEAGFGNYPGSQRYPIAGKPFTSPTNRTASSQYSASSVFFTGTTPQSESSTYSFPRQIYDVPKHASPQQQQNNNFAHYSSPRNHGQLYNSKNSLYSSATVLSPPSLNNSSPQRLHNGGFAMNSNSGLPRMRRSSSVGQLETVANELAAKTSDYSTPTHMRRRSIDHRQTPIYNVPSNQPFNDSGIYSSPTRFANGGGDFRSKSGAPPPRPPKSEATVKQSMNDNRGSSTSTDRSGDPPVSPVHTAVISTDVPDSPQHTEVVTIFNDYQADLKVSPTLGESPSPAHSSIVKTVPLLSPTDQTPNNKTPAAASTSYSPRLSPSQVEKGARSVNSSCSSGSGTTSDSSRSRSPVTSLYDIPKSRLQTSESGKLADFNDPVNLYDTPRSNSVSEPNSGQRRLAEIEDSKHQSYEPMMNQTDSFLHERIDDTSLYTSMAGAPALIGHSPISVSSRSPTEQLANQKPPPVKRDLKPGRCSLGSDGGTNDNRSYPLRTSGDDSLLMGSDVSSLNSSSHLSDSGPVSPPHTVLMHSLPPSPAVIRSSGHNTLPTAAHTDRLYPPERPPKNPSQSSLSPRTPPSAAMVTGRPYAYTQERVHKPMYDGRHKGSVGGPGVPGRPPKPYNMKSGSGNTREDFAHAQRIRDYANAPARPPKSAFQPNEFEASHFSTVPPAPHQPEKELKYVELTSFPQPQDGTPRYETPPSANDRPPKTGEGVQYIMIDENKTKALKMMKEEREKEQSKHMRPLETKNIKTLK</sequence>
<dbReference type="PROSITE" id="PS50003">
    <property type="entry name" value="PH_DOMAIN"/>
    <property type="match status" value="1"/>
</dbReference>
<evidence type="ECO:0000256" key="1">
    <source>
        <dbReference type="ARBA" id="ARBA00029462"/>
    </source>
</evidence>
<feature type="compositionally biased region" description="Polar residues" evidence="2">
    <location>
        <begin position="826"/>
        <end position="838"/>
    </location>
</feature>
<dbReference type="SUPFAM" id="SSF50729">
    <property type="entry name" value="PH domain-like"/>
    <property type="match status" value="1"/>
</dbReference>
<evidence type="ECO:0000313" key="4">
    <source>
        <dbReference type="EMBL" id="CAB3260299.1"/>
    </source>
</evidence>
<feature type="compositionally biased region" description="Polar residues" evidence="2">
    <location>
        <begin position="659"/>
        <end position="675"/>
    </location>
</feature>
<dbReference type="GO" id="GO:0007165">
    <property type="term" value="P:signal transduction"/>
    <property type="evidence" value="ECO:0007669"/>
    <property type="project" value="TreeGrafter"/>
</dbReference>
<reference evidence="4" key="1">
    <citation type="submission" date="2020-04" db="EMBL/GenBank/DDBJ databases">
        <authorList>
            <person name="Neveu A P."/>
        </authorList>
    </citation>
    <scope>NUCLEOTIDE SEQUENCE</scope>
    <source>
        <tissue evidence="4">Whole embryo</tissue>
    </source>
</reference>
<gene>
    <name evidence="4" type="primary">LOC100175067</name>
</gene>
<dbReference type="InterPro" id="IPR011993">
    <property type="entry name" value="PH-like_dom_sf"/>
</dbReference>
<feature type="domain" description="PH" evidence="3">
    <location>
        <begin position="5"/>
        <end position="118"/>
    </location>
</feature>
<feature type="compositionally biased region" description="Polar residues" evidence="2">
    <location>
        <begin position="509"/>
        <end position="543"/>
    </location>
</feature>
<dbReference type="SMART" id="SM00233">
    <property type="entry name" value="PH"/>
    <property type="match status" value="1"/>
</dbReference>
<feature type="region of interest" description="Disordered" evidence="2">
    <location>
        <begin position="507"/>
        <end position="576"/>
    </location>
</feature>
<feature type="compositionally biased region" description="Low complexity" evidence="2">
    <location>
        <begin position="771"/>
        <end position="796"/>
    </location>
</feature>